<dbReference type="AlphaFoldDB" id="A0A9D2KKP8"/>
<evidence type="ECO:0000313" key="1">
    <source>
        <dbReference type="EMBL" id="HJA07906.1"/>
    </source>
</evidence>
<organism evidence="1 2">
    <name type="scientific">Candidatus Mailhella merdigallinarum</name>
    <dbReference type="NCBI Taxonomy" id="2838658"/>
    <lineage>
        <taxon>Bacteria</taxon>
        <taxon>Pseudomonadati</taxon>
        <taxon>Thermodesulfobacteriota</taxon>
        <taxon>Desulfovibrionia</taxon>
        <taxon>Desulfovibrionales</taxon>
        <taxon>Desulfovibrionaceae</taxon>
        <taxon>Mailhella</taxon>
    </lineage>
</organism>
<reference evidence="1" key="2">
    <citation type="submission" date="2021-04" db="EMBL/GenBank/DDBJ databases">
        <authorList>
            <person name="Gilroy R."/>
        </authorList>
    </citation>
    <scope>NUCLEOTIDE SEQUENCE</scope>
    <source>
        <strain evidence="1">CHK186-16707</strain>
    </source>
</reference>
<dbReference type="Proteomes" id="UP000824225">
    <property type="component" value="Unassembled WGS sequence"/>
</dbReference>
<evidence type="ECO:0000313" key="2">
    <source>
        <dbReference type="Proteomes" id="UP000824225"/>
    </source>
</evidence>
<comment type="caution">
    <text evidence="1">The sequence shown here is derived from an EMBL/GenBank/DDBJ whole genome shotgun (WGS) entry which is preliminary data.</text>
</comment>
<proteinExistence type="predicted"/>
<name>A0A9D2KKP8_9BACT</name>
<sequence length="233" mass="26527">MQKTANLLMAGLDAKTIRQELHEFLADRKGNGSEGTRSNQTRTFVVNNLMKIWVSPDPELIPFRDAALAFLRKNPSMALAVHWGMVSVVYPFWFNVARQIGRLLALQDQLTQTQIINRLKEQYGDRQTVSRYGRFVIRSFIAWDVLKDSQSKGCYEKTVPVSIVESDLAILMLESALWATPEAKGSMVLLLNNPAFFPFRLPMMTGDFVSLHNDRIEMVRYGLDDELLKLKGS</sequence>
<protein>
    <submittedName>
        <fullName evidence="1">Uncharacterized protein</fullName>
    </submittedName>
</protein>
<accession>A0A9D2KKP8</accession>
<dbReference type="EMBL" id="DXAN01000003">
    <property type="protein sequence ID" value="HJA07906.1"/>
    <property type="molecule type" value="Genomic_DNA"/>
</dbReference>
<reference evidence="1" key="1">
    <citation type="journal article" date="2021" name="PeerJ">
        <title>Extensive microbial diversity within the chicken gut microbiome revealed by metagenomics and culture.</title>
        <authorList>
            <person name="Gilroy R."/>
            <person name="Ravi A."/>
            <person name="Getino M."/>
            <person name="Pursley I."/>
            <person name="Horton D.L."/>
            <person name="Alikhan N.F."/>
            <person name="Baker D."/>
            <person name="Gharbi K."/>
            <person name="Hall N."/>
            <person name="Watson M."/>
            <person name="Adriaenssens E.M."/>
            <person name="Foster-Nyarko E."/>
            <person name="Jarju S."/>
            <person name="Secka A."/>
            <person name="Antonio M."/>
            <person name="Oren A."/>
            <person name="Chaudhuri R.R."/>
            <person name="La Ragione R."/>
            <person name="Hildebrand F."/>
            <person name="Pallen M.J."/>
        </authorList>
    </citation>
    <scope>NUCLEOTIDE SEQUENCE</scope>
    <source>
        <strain evidence="1">CHK186-16707</strain>
    </source>
</reference>
<gene>
    <name evidence="1" type="ORF">H9962_01770</name>
</gene>